<keyword evidence="7" id="KW-1185">Reference proteome</keyword>
<dbReference type="EMBL" id="JBIQWL010000002">
    <property type="protein sequence ID" value="MFH8250504.1"/>
    <property type="molecule type" value="Genomic_DNA"/>
</dbReference>
<dbReference type="SUPFAM" id="SSF53756">
    <property type="entry name" value="UDP-Glycosyltransferase/glycogen phosphorylase"/>
    <property type="match status" value="1"/>
</dbReference>
<gene>
    <name evidence="6" type="primary">wecB</name>
    <name evidence="6" type="ORF">ACH3VR_09095</name>
</gene>
<keyword evidence="1 4" id="KW-0413">Isomerase</keyword>
<dbReference type="EC" id="5.1.3.14" evidence="3"/>
<sequence>MASVPTNALFVVGTRPEAIKMLPLIRMFRGSTSVNPVVVSTGQHAVLVAEVLALGGIAPDVTFPAPDRRRSLNELFADVMLGMERFFRERFGEPVIPADAPYAQGYPGACFVHGDTTSAAAAALASFHLRMPVVHVEAGLRTSNTLSPFPEELNRQLISRIAAWHLAPTSRSRDNLIREGVSHGRIYVSGNTGIDALQFAATLDAPYGDPRLDDLEAPGGPRLVVVTAHRRENWGKPLGRIASAVRQLAEAHHDVRFVVALHPNPDVAAVMRERLSDVSNVSLVAPLGYAAFAKLLRRAYLVLTDSGGIQEEAPSLGTPVIVLRDSTEREEGVDAGTLEVVGTRVDAIVTAAARLLDDPHEYAQRRGRPNPYGDGRAAERILRATEHILDDLPAPRQYGPTFDRIEVLRAAGSDDPSELLELVREDDTAAITIIDPTVELPVITTTDGS</sequence>
<evidence type="ECO:0000256" key="3">
    <source>
        <dbReference type="ARBA" id="ARBA00038858"/>
    </source>
</evidence>
<protein>
    <recommendedName>
        <fullName evidence="3">UDP-N-acetylglucosamine 2-epimerase (non-hydrolyzing)</fullName>
        <ecNumber evidence="3">5.1.3.14</ecNumber>
    </recommendedName>
</protein>
<comment type="similarity">
    <text evidence="2 4">Belongs to the UDP-N-acetylglucosamine 2-epimerase family.</text>
</comment>
<dbReference type="Pfam" id="PF02350">
    <property type="entry name" value="Epimerase_2"/>
    <property type="match status" value="1"/>
</dbReference>
<dbReference type="GO" id="GO:0008761">
    <property type="term" value="F:UDP-N-acetylglucosamine 2-epimerase activity"/>
    <property type="evidence" value="ECO:0007669"/>
    <property type="project" value="UniProtKB-EC"/>
</dbReference>
<name>A0ABW7Q6L9_9MICO</name>
<comment type="caution">
    <text evidence="6">The sequence shown here is derived from an EMBL/GenBank/DDBJ whole genome shotgun (WGS) entry which is preliminary data.</text>
</comment>
<dbReference type="Proteomes" id="UP001610861">
    <property type="component" value="Unassembled WGS sequence"/>
</dbReference>
<dbReference type="CDD" id="cd03786">
    <property type="entry name" value="GTB_UDP-GlcNAc_2-Epimerase"/>
    <property type="match status" value="1"/>
</dbReference>
<evidence type="ECO:0000313" key="7">
    <source>
        <dbReference type="Proteomes" id="UP001610861"/>
    </source>
</evidence>
<dbReference type="PANTHER" id="PTHR43174">
    <property type="entry name" value="UDP-N-ACETYLGLUCOSAMINE 2-EPIMERASE"/>
    <property type="match status" value="1"/>
</dbReference>
<evidence type="ECO:0000313" key="6">
    <source>
        <dbReference type="EMBL" id="MFH8250504.1"/>
    </source>
</evidence>
<dbReference type="Gene3D" id="3.40.50.2000">
    <property type="entry name" value="Glycogen Phosphorylase B"/>
    <property type="match status" value="2"/>
</dbReference>
<dbReference type="PANTHER" id="PTHR43174:SF2">
    <property type="entry name" value="UDP-N-ACETYLGLUCOSAMINE 2-EPIMERASE"/>
    <property type="match status" value="1"/>
</dbReference>
<evidence type="ECO:0000259" key="5">
    <source>
        <dbReference type="Pfam" id="PF02350"/>
    </source>
</evidence>
<evidence type="ECO:0000256" key="2">
    <source>
        <dbReference type="ARBA" id="ARBA00038209"/>
    </source>
</evidence>
<feature type="domain" description="UDP-N-acetylglucosamine 2-epimerase" evidence="5">
    <location>
        <begin position="31"/>
        <end position="384"/>
    </location>
</feature>
<dbReference type="NCBIfam" id="TIGR00236">
    <property type="entry name" value="wecB"/>
    <property type="match status" value="1"/>
</dbReference>
<evidence type="ECO:0000256" key="4">
    <source>
        <dbReference type="RuleBase" id="RU003513"/>
    </source>
</evidence>
<reference evidence="6 7" key="1">
    <citation type="submission" date="2024-09" db="EMBL/GenBank/DDBJ databases">
        <authorList>
            <person name="Pan X."/>
        </authorList>
    </citation>
    <scope>NUCLEOTIDE SEQUENCE [LARGE SCALE GENOMIC DNA]</scope>
    <source>
        <strain evidence="6 7">B2969</strain>
    </source>
</reference>
<evidence type="ECO:0000256" key="1">
    <source>
        <dbReference type="ARBA" id="ARBA00023235"/>
    </source>
</evidence>
<dbReference type="InterPro" id="IPR003331">
    <property type="entry name" value="UDP_GlcNAc_Epimerase_2_dom"/>
</dbReference>
<accession>A0ABW7Q6L9</accession>
<proteinExistence type="inferred from homology"/>
<dbReference type="RefSeq" id="WP_396640438.1">
    <property type="nucleotide sequence ID" value="NZ_JBIQWL010000002.1"/>
</dbReference>
<dbReference type="InterPro" id="IPR029767">
    <property type="entry name" value="WecB-like"/>
</dbReference>
<organism evidence="6 7">
    <name type="scientific">Microbacterium alkaliflavum</name>
    <dbReference type="NCBI Taxonomy" id="3248839"/>
    <lineage>
        <taxon>Bacteria</taxon>
        <taxon>Bacillati</taxon>
        <taxon>Actinomycetota</taxon>
        <taxon>Actinomycetes</taxon>
        <taxon>Micrococcales</taxon>
        <taxon>Microbacteriaceae</taxon>
        <taxon>Microbacterium</taxon>
    </lineage>
</organism>